<dbReference type="PRINTS" id="PR00755">
    <property type="entry name" value="AFLATOXINBRP"/>
</dbReference>
<keyword evidence="3" id="KW-0805">Transcription regulation</keyword>
<evidence type="ECO:0000313" key="8">
    <source>
        <dbReference type="EMBL" id="KAK6222434.1"/>
    </source>
</evidence>
<proteinExistence type="predicted"/>
<gene>
    <name evidence="8" type="ORF">QIS74_04136</name>
</gene>
<keyword evidence="2" id="KW-0862">Zinc</keyword>
<dbReference type="PROSITE" id="PS50048">
    <property type="entry name" value="ZN2_CY6_FUNGAL_2"/>
    <property type="match status" value="1"/>
</dbReference>
<comment type="caution">
    <text evidence="8">The sequence shown here is derived from an EMBL/GenBank/DDBJ whole genome shotgun (WGS) entry which is preliminary data.</text>
</comment>
<keyword evidence="4" id="KW-0804">Transcription</keyword>
<keyword evidence="1" id="KW-0479">Metal-binding</keyword>
<accession>A0AAV9TIW0</accession>
<evidence type="ECO:0000256" key="6">
    <source>
        <dbReference type="SAM" id="MobiDB-lite"/>
    </source>
</evidence>
<keyword evidence="5" id="KW-0539">Nucleus</keyword>
<dbReference type="InterPro" id="IPR001138">
    <property type="entry name" value="Zn2Cys6_DnaBD"/>
</dbReference>
<dbReference type="PANTHER" id="PTHR47660:SF3">
    <property type="entry name" value="FINGER DOMAIN PROTEIN, PUTATIVE (AFU_ORTHOLOGUE AFUA_4G03310)-RELATED"/>
    <property type="match status" value="1"/>
</dbReference>
<sequence length="449" mass="49634">MRPTRYSTSRQKACQRCASSKIKCDRKAGTCSRCRERGVACVYLQSQASAPSGPDATGLCDRARAGLAVSRNLAVGSEGANTHPREAQQEAALGSRPGLTETILSFRVPTPERPETAEIGLLPSRQQHGASTTGSSIPARSASRPSDGLDFSHLELVCPINADDIANRWLHNFVPVPGQVTKDYTPRVSAFIHRMLKSYANSSIRGRRVPPFVHWSQLHLNSSTPLSTCLSSIRVCDDLDYRDSKVSAERLQKEMATLFARRETEDDMALLATFQAHLVYSLVTFFRLEREAHSLLPQIMMNTQELACAAARKGLACVAEQDGARPTWESWIAAEAKRRTLFTMCLLDSALLTHDGLPTHLATELRGLSAPASKSLWESRSRLDWQVVYDAHLAEWPEGGLRIDELWPMPGDLSEGEVDKRRSRVDAWLEDLDEFGTMIYAVTSGTHGT</sequence>
<dbReference type="SMART" id="SM00066">
    <property type="entry name" value="GAL4"/>
    <property type="match status" value="1"/>
</dbReference>
<dbReference type="SUPFAM" id="SSF57701">
    <property type="entry name" value="Zn2/Cys6 DNA-binding domain"/>
    <property type="match status" value="1"/>
</dbReference>
<evidence type="ECO:0000256" key="4">
    <source>
        <dbReference type="ARBA" id="ARBA00023163"/>
    </source>
</evidence>
<dbReference type="GO" id="GO:0008270">
    <property type="term" value="F:zinc ion binding"/>
    <property type="evidence" value="ECO:0007669"/>
    <property type="project" value="InterPro"/>
</dbReference>
<evidence type="ECO:0000256" key="5">
    <source>
        <dbReference type="ARBA" id="ARBA00023242"/>
    </source>
</evidence>
<dbReference type="Pfam" id="PF00172">
    <property type="entry name" value="Zn_clus"/>
    <property type="match status" value="1"/>
</dbReference>
<dbReference type="Proteomes" id="UP001327957">
    <property type="component" value="Unassembled WGS sequence"/>
</dbReference>
<feature type="compositionally biased region" description="Low complexity" evidence="6">
    <location>
        <begin position="135"/>
        <end position="144"/>
    </location>
</feature>
<evidence type="ECO:0000256" key="2">
    <source>
        <dbReference type="ARBA" id="ARBA00022833"/>
    </source>
</evidence>
<evidence type="ECO:0000313" key="9">
    <source>
        <dbReference type="Proteomes" id="UP001327957"/>
    </source>
</evidence>
<evidence type="ECO:0000256" key="3">
    <source>
        <dbReference type="ARBA" id="ARBA00023015"/>
    </source>
</evidence>
<dbReference type="PANTHER" id="PTHR47660">
    <property type="entry name" value="TRANSCRIPTION FACTOR WITH C2H2 AND ZN(2)-CYS(6) DNA BINDING DOMAIN (EUROFUNG)-RELATED-RELATED"/>
    <property type="match status" value="1"/>
</dbReference>
<dbReference type="CDD" id="cd00067">
    <property type="entry name" value="GAL4"/>
    <property type="match status" value="1"/>
</dbReference>
<dbReference type="EMBL" id="JASAOK010000018">
    <property type="protein sequence ID" value="KAK6222434.1"/>
    <property type="molecule type" value="Genomic_DNA"/>
</dbReference>
<feature type="domain" description="Zn(2)-C6 fungal-type" evidence="7">
    <location>
        <begin position="13"/>
        <end position="43"/>
    </location>
</feature>
<name>A0AAV9TIW0_9PEZI</name>
<reference evidence="8 9" key="1">
    <citation type="submission" date="2023-04" db="EMBL/GenBank/DDBJ databases">
        <title>Colletotrichum tabacum stain YC1 causing leaf anthracnose on Nicotiana tabacum(L.) cv.</title>
        <authorList>
            <person name="Ji Z."/>
            <person name="Wang M."/>
            <person name="Zhang J."/>
            <person name="Wang N."/>
            <person name="Zhou Z."/>
        </authorList>
    </citation>
    <scope>NUCLEOTIDE SEQUENCE [LARGE SCALE GENOMIC DNA]</scope>
    <source>
        <strain evidence="8 9">YC1</strain>
    </source>
</reference>
<dbReference type="GO" id="GO:0000981">
    <property type="term" value="F:DNA-binding transcription factor activity, RNA polymerase II-specific"/>
    <property type="evidence" value="ECO:0007669"/>
    <property type="project" value="InterPro"/>
</dbReference>
<dbReference type="PROSITE" id="PS00463">
    <property type="entry name" value="ZN2_CY6_FUNGAL_1"/>
    <property type="match status" value="1"/>
</dbReference>
<feature type="region of interest" description="Disordered" evidence="6">
    <location>
        <begin position="118"/>
        <end position="144"/>
    </location>
</feature>
<evidence type="ECO:0000259" key="7">
    <source>
        <dbReference type="PROSITE" id="PS50048"/>
    </source>
</evidence>
<protein>
    <submittedName>
        <fullName evidence="8">C6 finger domain containing protein</fullName>
    </submittedName>
</protein>
<organism evidence="8 9">
    <name type="scientific">Colletotrichum tabaci</name>
    <dbReference type="NCBI Taxonomy" id="1209068"/>
    <lineage>
        <taxon>Eukaryota</taxon>
        <taxon>Fungi</taxon>
        <taxon>Dikarya</taxon>
        <taxon>Ascomycota</taxon>
        <taxon>Pezizomycotina</taxon>
        <taxon>Sordariomycetes</taxon>
        <taxon>Hypocreomycetidae</taxon>
        <taxon>Glomerellales</taxon>
        <taxon>Glomerellaceae</taxon>
        <taxon>Colletotrichum</taxon>
        <taxon>Colletotrichum destructivum species complex</taxon>
    </lineage>
</organism>
<dbReference type="Gene3D" id="4.10.240.10">
    <property type="entry name" value="Zn(2)-C6 fungal-type DNA-binding domain"/>
    <property type="match status" value="1"/>
</dbReference>
<dbReference type="AlphaFoldDB" id="A0AAV9TIW0"/>
<evidence type="ECO:0000256" key="1">
    <source>
        <dbReference type="ARBA" id="ARBA00022723"/>
    </source>
</evidence>
<dbReference type="InterPro" id="IPR036864">
    <property type="entry name" value="Zn2-C6_fun-type_DNA-bd_sf"/>
</dbReference>
<keyword evidence="9" id="KW-1185">Reference proteome</keyword>
<feature type="compositionally biased region" description="Polar residues" evidence="6">
    <location>
        <begin position="124"/>
        <end position="134"/>
    </location>
</feature>